<reference evidence="1 2" key="1">
    <citation type="submission" date="2016-08" db="EMBL/GenBank/DDBJ databases">
        <title>A new outlook on sporulation: Clostridium algidixylanolyticum.</title>
        <authorList>
            <person name="Poppleton D.I."/>
            <person name="Gribaldo S."/>
        </authorList>
    </citation>
    <scope>NUCLEOTIDE SEQUENCE [LARGE SCALE GENOMIC DNA]</scope>
    <source>
        <strain evidence="1 2">SPL73</strain>
    </source>
</reference>
<dbReference type="InterPro" id="IPR029044">
    <property type="entry name" value="Nucleotide-diphossugar_trans"/>
</dbReference>
<name>A0A419TCL0_9FIRM</name>
<dbReference type="PANTHER" id="PTHR21485:SF6">
    <property type="entry name" value="N-ACYLNEURAMINATE CYTIDYLYLTRANSFERASE-RELATED"/>
    <property type="match status" value="1"/>
</dbReference>
<dbReference type="EMBL" id="MCIA01000001">
    <property type="protein sequence ID" value="RKD35229.1"/>
    <property type="molecule type" value="Genomic_DNA"/>
</dbReference>
<proteinExistence type="predicted"/>
<dbReference type="InterPro" id="IPR050793">
    <property type="entry name" value="CMP-NeuNAc_synthase"/>
</dbReference>
<dbReference type="OrthoDB" id="9805604at2"/>
<dbReference type="Proteomes" id="UP000284277">
    <property type="component" value="Unassembled WGS sequence"/>
</dbReference>
<dbReference type="SUPFAM" id="SSF53448">
    <property type="entry name" value="Nucleotide-diphospho-sugar transferases"/>
    <property type="match status" value="1"/>
</dbReference>
<dbReference type="Gene3D" id="3.90.550.10">
    <property type="entry name" value="Spore Coat Polysaccharide Biosynthesis Protein SpsA, Chain A"/>
    <property type="match status" value="1"/>
</dbReference>
<organism evidence="1 2">
    <name type="scientific">Lacrimispora algidixylanolytica</name>
    <dbReference type="NCBI Taxonomy" id="94868"/>
    <lineage>
        <taxon>Bacteria</taxon>
        <taxon>Bacillati</taxon>
        <taxon>Bacillota</taxon>
        <taxon>Clostridia</taxon>
        <taxon>Lachnospirales</taxon>
        <taxon>Lachnospiraceae</taxon>
        <taxon>Lacrimispora</taxon>
    </lineage>
</organism>
<comment type="caution">
    <text evidence="1">The sequence shown here is derived from an EMBL/GenBank/DDBJ whole genome shotgun (WGS) entry which is preliminary data.</text>
</comment>
<dbReference type="Pfam" id="PF02348">
    <property type="entry name" value="CTP_transf_3"/>
    <property type="match status" value="1"/>
</dbReference>
<dbReference type="RefSeq" id="WP_120195168.1">
    <property type="nucleotide sequence ID" value="NZ_MCIA01000001.1"/>
</dbReference>
<protein>
    <submittedName>
        <fullName evidence="1">CMP-N-acetlyneuraminic acid synthetase</fullName>
    </submittedName>
</protein>
<dbReference type="CDD" id="cd02513">
    <property type="entry name" value="CMP-NeuAc_Synthase"/>
    <property type="match status" value="1"/>
</dbReference>
<dbReference type="GO" id="GO:0008781">
    <property type="term" value="F:N-acylneuraminate cytidylyltransferase activity"/>
    <property type="evidence" value="ECO:0007669"/>
    <property type="project" value="TreeGrafter"/>
</dbReference>
<gene>
    <name evidence="1" type="ORF">BET01_02475</name>
</gene>
<dbReference type="PANTHER" id="PTHR21485">
    <property type="entry name" value="HAD SUPERFAMILY MEMBERS CMAS AND KDSC"/>
    <property type="match status" value="1"/>
</dbReference>
<dbReference type="AlphaFoldDB" id="A0A419TCL0"/>
<accession>A0A419TCL0</accession>
<evidence type="ECO:0000313" key="1">
    <source>
        <dbReference type="EMBL" id="RKD35229.1"/>
    </source>
</evidence>
<dbReference type="InterPro" id="IPR003329">
    <property type="entry name" value="Cytidylyl_trans"/>
</dbReference>
<evidence type="ECO:0000313" key="2">
    <source>
        <dbReference type="Proteomes" id="UP000284277"/>
    </source>
</evidence>
<sequence>MYQDKRFLALIPARSGSKGLPHKNIKEINHKPLLAYTIEACKMAGFFDDIIVTTDSELYQEIALHWGASVPFLRPAELSKDNTATMDVISHTLEEMTKHGKAYDYIMLLQPTSPLRNAKHLKESADLLFESQADSVVSVCPFDCNCYLSVQLMDSGEILIPSQHEKQIRRQDVSSGYRLNGAIYLTSVPFFLKYRNFYAGVTYPYFMDPLHSIDIDEEYQFYIAQLLLNDGFGDTSDEV</sequence>
<keyword evidence="2" id="KW-1185">Reference proteome</keyword>